<evidence type="ECO:0000256" key="9">
    <source>
        <dbReference type="ARBA" id="ARBA00022723"/>
    </source>
</evidence>
<keyword evidence="18" id="KW-1185">Reference proteome</keyword>
<evidence type="ECO:0000256" key="3">
    <source>
        <dbReference type="ARBA" id="ARBA00004669"/>
    </source>
</evidence>
<dbReference type="OrthoDB" id="9802824at2"/>
<keyword evidence="8 15" id="KW-0808">Transferase</keyword>
<dbReference type="AlphaFoldDB" id="A0A448ZV93"/>
<dbReference type="FunFam" id="3.40.50.2020:FF:000006">
    <property type="entry name" value="Hypoxanthine phosphoribosyltransferase"/>
    <property type="match status" value="1"/>
</dbReference>
<evidence type="ECO:0000259" key="16">
    <source>
        <dbReference type="Pfam" id="PF00156"/>
    </source>
</evidence>
<dbReference type="InterPro" id="IPR050408">
    <property type="entry name" value="HGPRT"/>
</dbReference>
<evidence type="ECO:0000256" key="12">
    <source>
        <dbReference type="ARBA" id="ARBA00022842"/>
    </source>
</evidence>
<comment type="catalytic activity">
    <reaction evidence="13">
        <text>GMP + diphosphate = guanine + 5-phospho-alpha-D-ribose 1-diphosphate</text>
        <dbReference type="Rhea" id="RHEA:25424"/>
        <dbReference type="ChEBI" id="CHEBI:16235"/>
        <dbReference type="ChEBI" id="CHEBI:33019"/>
        <dbReference type="ChEBI" id="CHEBI:58017"/>
        <dbReference type="ChEBI" id="CHEBI:58115"/>
        <dbReference type="EC" id="2.4.2.8"/>
    </reaction>
    <physiologicalReaction direction="right-to-left" evidence="13">
        <dbReference type="Rhea" id="RHEA:25426"/>
    </physiologicalReaction>
</comment>
<evidence type="ECO:0000256" key="8">
    <source>
        <dbReference type="ARBA" id="ARBA00022679"/>
    </source>
</evidence>
<evidence type="ECO:0000313" key="18">
    <source>
        <dbReference type="Proteomes" id="UP000290482"/>
    </source>
</evidence>
<dbReference type="EC" id="2.4.2.8" evidence="15"/>
<dbReference type="InterPro" id="IPR005904">
    <property type="entry name" value="Hxn_phspho_trans"/>
</dbReference>
<evidence type="ECO:0000256" key="13">
    <source>
        <dbReference type="ARBA" id="ARBA00048811"/>
    </source>
</evidence>
<reference evidence="17 18" key="1">
    <citation type="submission" date="2019-01" db="EMBL/GenBank/DDBJ databases">
        <authorList>
            <consortium name="Pathogen Informatics"/>
        </authorList>
    </citation>
    <scope>NUCLEOTIDE SEQUENCE [LARGE SCALE GENOMIC DNA]</scope>
    <source>
        <strain evidence="17 18">NCTC10112</strain>
    </source>
</reference>
<evidence type="ECO:0000256" key="10">
    <source>
        <dbReference type="ARBA" id="ARBA00022726"/>
    </source>
</evidence>
<keyword evidence="10 15" id="KW-0660">Purine salvage</keyword>
<comment type="cofactor">
    <cofactor evidence="1 15">
        <name>Mg(2+)</name>
        <dbReference type="ChEBI" id="CHEBI:18420"/>
    </cofactor>
</comment>
<dbReference type="Proteomes" id="UP000290482">
    <property type="component" value="Chromosome"/>
</dbReference>
<evidence type="ECO:0000313" key="17">
    <source>
        <dbReference type="EMBL" id="VEU55176.1"/>
    </source>
</evidence>
<evidence type="ECO:0000256" key="15">
    <source>
        <dbReference type="RuleBase" id="RU364099"/>
    </source>
</evidence>
<organism evidence="17 18">
    <name type="scientific">Metamycoplasma orale</name>
    <name type="common">Mycoplasma orale</name>
    <dbReference type="NCBI Taxonomy" id="2121"/>
    <lineage>
        <taxon>Bacteria</taxon>
        <taxon>Bacillati</taxon>
        <taxon>Mycoplasmatota</taxon>
        <taxon>Mycoplasmoidales</taxon>
        <taxon>Metamycoplasmataceae</taxon>
        <taxon>Metamycoplasma</taxon>
    </lineage>
</organism>
<comment type="pathway">
    <text evidence="3 15">Purine metabolism; IMP biosynthesis via salvage pathway; IMP from hypoxanthine: step 1/1.</text>
</comment>
<comment type="catalytic activity">
    <reaction evidence="14">
        <text>IMP + diphosphate = hypoxanthine + 5-phospho-alpha-D-ribose 1-diphosphate</text>
        <dbReference type="Rhea" id="RHEA:17973"/>
        <dbReference type="ChEBI" id="CHEBI:17368"/>
        <dbReference type="ChEBI" id="CHEBI:33019"/>
        <dbReference type="ChEBI" id="CHEBI:58017"/>
        <dbReference type="ChEBI" id="CHEBI:58053"/>
        <dbReference type="EC" id="2.4.2.8"/>
    </reaction>
    <physiologicalReaction direction="right-to-left" evidence="14">
        <dbReference type="Rhea" id="RHEA:17975"/>
    </physiologicalReaction>
</comment>
<evidence type="ECO:0000256" key="2">
    <source>
        <dbReference type="ARBA" id="ARBA00004496"/>
    </source>
</evidence>
<dbReference type="GO" id="GO:0005829">
    <property type="term" value="C:cytosol"/>
    <property type="evidence" value="ECO:0007669"/>
    <property type="project" value="TreeGrafter"/>
</dbReference>
<dbReference type="GO" id="GO:0006166">
    <property type="term" value="P:purine ribonucleoside salvage"/>
    <property type="evidence" value="ECO:0007669"/>
    <property type="project" value="UniProtKB-KW"/>
</dbReference>
<dbReference type="GO" id="GO:0032263">
    <property type="term" value="P:GMP salvage"/>
    <property type="evidence" value="ECO:0007669"/>
    <property type="project" value="TreeGrafter"/>
</dbReference>
<dbReference type="RefSeq" id="WP_022936146.1">
    <property type="nucleotide sequence ID" value="NZ_LR214940.1"/>
</dbReference>
<evidence type="ECO:0000256" key="6">
    <source>
        <dbReference type="ARBA" id="ARBA00022490"/>
    </source>
</evidence>
<evidence type="ECO:0000256" key="5">
    <source>
        <dbReference type="ARBA" id="ARBA00008391"/>
    </source>
</evidence>
<dbReference type="Gene3D" id="3.40.50.2020">
    <property type="match status" value="1"/>
</dbReference>
<dbReference type="SUPFAM" id="SSF53271">
    <property type="entry name" value="PRTase-like"/>
    <property type="match status" value="1"/>
</dbReference>
<proteinExistence type="inferred from homology"/>
<keyword evidence="12 15" id="KW-0460">Magnesium</keyword>
<dbReference type="InterPro" id="IPR000836">
    <property type="entry name" value="PRTase_dom"/>
</dbReference>
<evidence type="ECO:0000256" key="1">
    <source>
        <dbReference type="ARBA" id="ARBA00001946"/>
    </source>
</evidence>
<protein>
    <recommendedName>
        <fullName evidence="15">Hypoxanthine phosphoribosyltransferase</fullName>
        <ecNumber evidence="15">2.4.2.8</ecNumber>
    </recommendedName>
</protein>
<dbReference type="PANTHER" id="PTHR43340">
    <property type="entry name" value="HYPOXANTHINE-GUANINE PHOSPHORIBOSYLTRANSFERASE"/>
    <property type="match status" value="1"/>
</dbReference>
<keyword evidence="6 15" id="KW-0963">Cytoplasm</keyword>
<dbReference type="GO" id="GO:0004422">
    <property type="term" value="F:hypoxanthine phosphoribosyltransferase activity"/>
    <property type="evidence" value="ECO:0007669"/>
    <property type="project" value="InterPro"/>
</dbReference>
<dbReference type="InterPro" id="IPR029057">
    <property type="entry name" value="PRTase-like"/>
</dbReference>
<dbReference type="GO" id="GO:0046100">
    <property type="term" value="P:hypoxanthine metabolic process"/>
    <property type="evidence" value="ECO:0007669"/>
    <property type="project" value="TreeGrafter"/>
</dbReference>
<evidence type="ECO:0000256" key="11">
    <source>
        <dbReference type="ARBA" id="ARBA00022741"/>
    </source>
</evidence>
<dbReference type="UniPathway" id="UPA00591">
    <property type="reaction ID" value="UER00648"/>
</dbReference>
<comment type="similarity">
    <text evidence="5 15">Belongs to the purine/pyrimidine phosphoribosyltransferase family.</text>
</comment>
<sequence length="187" mass="21435">MQSKDKQNKYIEYILFDQKTLESKIKELSEWVNEEYKNSSSLIMVGLLKGSFPFLAQLIKNVNVECILDFMTVSSYAGTLASTGSVKIILDLANDIQNKDVLIVEDIIDTGKTMQKIYALLKSRNPKSLKVLTLLNKQSGRKVDFNQDKYGFDIKDEFVVGFGFDYQEKLRELPYIGVIKKEIINKK</sequence>
<comment type="pathway">
    <text evidence="4">Purine metabolism; GMP biosynthesis via salvage pathway; GMP from guanine: step 1/1.</text>
</comment>
<evidence type="ECO:0000256" key="4">
    <source>
        <dbReference type="ARBA" id="ARBA00004676"/>
    </source>
</evidence>
<dbReference type="CDD" id="cd06223">
    <property type="entry name" value="PRTases_typeI"/>
    <property type="match status" value="1"/>
</dbReference>
<keyword evidence="7 15" id="KW-0328">Glycosyltransferase</keyword>
<dbReference type="Pfam" id="PF00156">
    <property type="entry name" value="Pribosyltran"/>
    <property type="match status" value="1"/>
</dbReference>
<dbReference type="KEGG" id="mob:NCTC10112_00057"/>
<accession>A0A448ZV93</accession>
<dbReference type="PANTHER" id="PTHR43340:SF1">
    <property type="entry name" value="HYPOXANTHINE PHOSPHORIBOSYLTRANSFERASE"/>
    <property type="match status" value="1"/>
</dbReference>
<feature type="domain" description="Phosphoribosyltransferase" evidence="16">
    <location>
        <begin position="16"/>
        <end position="167"/>
    </location>
</feature>
<evidence type="ECO:0000256" key="7">
    <source>
        <dbReference type="ARBA" id="ARBA00022676"/>
    </source>
</evidence>
<dbReference type="GO" id="GO:0000287">
    <property type="term" value="F:magnesium ion binding"/>
    <property type="evidence" value="ECO:0007669"/>
    <property type="project" value="TreeGrafter"/>
</dbReference>
<keyword evidence="11 15" id="KW-0547">Nucleotide-binding</keyword>
<dbReference type="GO" id="GO:0052657">
    <property type="term" value="F:guanine phosphoribosyltransferase activity"/>
    <property type="evidence" value="ECO:0007669"/>
    <property type="project" value="UniProtKB-ARBA"/>
</dbReference>
<comment type="subcellular location">
    <subcellularLocation>
        <location evidence="2 15">Cytoplasm</location>
    </subcellularLocation>
</comment>
<name>A0A448ZV93_METOS</name>
<dbReference type="EMBL" id="LR214940">
    <property type="protein sequence ID" value="VEU55176.1"/>
    <property type="molecule type" value="Genomic_DNA"/>
</dbReference>
<dbReference type="GO" id="GO:0006178">
    <property type="term" value="P:guanine salvage"/>
    <property type="evidence" value="ECO:0007669"/>
    <property type="project" value="TreeGrafter"/>
</dbReference>
<keyword evidence="9 15" id="KW-0479">Metal-binding</keyword>
<dbReference type="NCBIfam" id="TIGR01203">
    <property type="entry name" value="HGPRTase"/>
    <property type="match status" value="1"/>
</dbReference>
<dbReference type="GO" id="GO:0032264">
    <property type="term" value="P:IMP salvage"/>
    <property type="evidence" value="ECO:0007669"/>
    <property type="project" value="UniProtKB-UniPathway"/>
</dbReference>
<evidence type="ECO:0000256" key="14">
    <source>
        <dbReference type="ARBA" id="ARBA00049402"/>
    </source>
</evidence>
<dbReference type="GO" id="GO:0000166">
    <property type="term" value="F:nucleotide binding"/>
    <property type="evidence" value="ECO:0007669"/>
    <property type="project" value="UniProtKB-KW"/>
</dbReference>
<gene>
    <name evidence="17" type="primary">hpt</name>
    <name evidence="17" type="ORF">NCTC10112_00057</name>
</gene>